<reference evidence="1" key="1">
    <citation type="submission" date="2014-09" db="EMBL/GenBank/DDBJ databases">
        <authorList>
            <person name="Magalhaes I.L.F."/>
            <person name="Oliveira U."/>
            <person name="Santos F.R."/>
            <person name="Vidigal T.H.D.A."/>
            <person name="Brescovit A.D."/>
            <person name="Santos A.J."/>
        </authorList>
    </citation>
    <scope>NUCLEOTIDE SEQUENCE</scope>
    <source>
        <tissue evidence="1">Shoot tissue taken approximately 20 cm above the soil surface</tissue>
    </source>
</reference>
<accession>A0A0A9SPZ2</accession>
<proteinExistence type="predicted"/>
<protein>
    <submittedName>
        <fullName evidence="1">Uncharacterized protein</fullName>
    </submittedName>
</protein>
<dbReference type="AlphaFoldDB" id="A0A0A9SPZ2"/>
<dbReference type="EMBL" id="GBRH01230401">
    <property type="protein sequence ID" value="JAD67494.1"/>
    <property type="molecule type" value="Transcribed_RNA"/>
</dbReference>
<reference evidence="1" key="2">
    <citation type="journal article" date="2015" name="Data Brief">
        <title>Shoot transcriptome of the giant reed, Arundo donax.</title>
        <authorList>
            <person name="Barrero R.A."/>
            <person name="Guerrero F.D."/>
            <person name="Moolhuijzen P."/>
            <person name="Goolsby J.A."/>
            <person name="Tidwell J."/>
            <person name="Bellgard S.E."/>
            <person name="Bellgard M.I."/>
        </authorList>
    </citation>
    <scope>NUCLEOTIDE SEQUENCE</scope>
    <source>
        <tissue evidence="1">Shoot tissue taken approximately 20 cm above the soil surface</tissue>
    </source>
</reference>
<evidence type="ECO:0000313" key="1">
    <source>
        <dbReference type="EMBL" id="JAD67494.1"/>
    </source>
</evidence>
<name>A0A0A9SPZ2_ARUDO</name>
<organism evidence="1">
    <name type="scientific">Arundo donax</name>
    <name type="common">Giant reed</name>
    <name type="synonym">Donax arundinaceus</name>
    <dbReference type="NCBI Taxonomy" id="35708"/>
    <lineage>
        <taxon>Eukaryota</taxon>
        <taxon>Viridiplantae</taxon>
        <taxon>Streptophyta</taxon>
        <taxon>Embryophyta</taxon>
        <taxon>Tracheophyta</taxon>
        <taxon>Spermatophyta</taxon>
        <taxon>Magnoliopsida</taxon>
        <taxon>Liliopsida</taxon>
        <taxon>Poales</taxon>
        <taxon>Poaceae</taxon>
        <taxon>PACMAD clade</taxon>
        <taxon>Arundinoideae</taxon>
        <taxon>Arundineae</taxon>
        <taxon>Arundo</taxon>
    </lineage>
</organism>
<sequence length="17" mass="2137">MQLNVRAYSVMQYYIAW</sequence>